<gene>
    <name evidence="1" type="ORF">HPLM_LOCUS15744</name>
</gene>
<reference evidence="3" key="1">
    <citation type="submission" date="2016-04" db="UniProtKB">
        <authorList>
            <consortium name="WormBaseParasite"/>
        </authorList>
    </citation>
    <scope>IDENTIFICATION</scope>
</reference>
<evidence type="ECO:0000313" key="1">
    <source>
        <dbReference type="EMBL" id="VDO57681.1"/>
    </source>
</evidence>
<proteinExistence type="predicted"/>
<dbReference type="AlphaFoldDB" id="A0A0N4WVM2"/>
<protein>
    <submittedName>
        <fullName evidence="3">VWA domain-containing protein</fullName>
    </submittedName>
</protein>
<dbReference type="EMBL" id="UZAF01019104">
    <property type="protein sequence ID" value="VDO57681.1"/>
    <property type="molecule type" value="Genomic_DNA"/>
</dbReference>
<evidence type="ECO:0000313" key="2">
    <source>
        <dbReference type="Proteomes" id="UP000268014"/>
    </source>
</evidence>
<dbReference type="Proteomes" id="UP000268014">
    <property type="component" value="Unassembled WGS sequence"/>
</dbReference>
<organism evidence="3">
    <name type="scientific">Haemonchus placei</name>
    <name type="common">Barber's pole worm</name>
    <dbReference type="NCBI Taxonomy" id="6290"/>
    <lineage>
        <taxon>Eukaryota</taxon>
        <taxon>Metazoa</taxon>
        <taxon>Ecdysozoa</taxon>
        <taxon>Nematoda</taxon>
        <taxon>Chromadorea</taxon>
        <taxon>Rhabditida</taxon>
        <taxon>Rhabditina</taxon>
        <taxon>Rhabditomorpha</taxon>
        <taxon>Strongyloidea</taxon>
        <taxon>Trichostrongylidae</taxon>
        <taxon>Haemonchus</taxon>
    </lineage>
</organism>
<evidence type="ECO:0000313" key="3">
    <source>
        <dbReference type="WBParaSite" id="HPLM_0001575201-mRNA-1"/>
    </source>
</evidence>
<name>A0A0N4WVM2_HAEPC</name>
<sequence>MEAGFSLRQWLFSAREPDDADNFQEQFAELQDKLFRHFDRVPFEDRTELDRLKEDVLRFLEDANYDEYPAYDGRFARLRHELFRDYDREDFEDKDESARMLDDLRRFLERERSYDRRRFPRKV</sequence>
<accession>A0A0N4WVM2</accession>
<dbReference type="WBParaSite" id="HPLM_0001575201-mRNA-1">
    <property type="protein sequence ID" value="HPLM_0001575201-mRNA-1"/>
    <property type="gene ID" value="HPLM_0001575201"/>
</dbReference>
<keyword evidence="2" id="KW-1185">Reference proteome</keyword>
<reference evidence="1 2" key="2">
    <citation type="submission" date="2018-11" db="EMBL/GenBank/DDBJ databases">
        <authorList>
            <consortium name="Pathogen Informatics"/>
        </authorList>
    </citation>
    <scope>NUCLEOTIDE SEQUENCE [LARGE SCALE GENOMIC DNA]</scope>
    <source>
        <strain evidence="1 2">MHpl1</strain>
    </source>
</reference>